<evidence type="ECO:0000313" key="2">
    <source>
        <dbReference type="EMBL" id="SFV73290.1"/>
    </source>
</evidence>
<dbReference type="InterPro" id="IPR008254">
    <property type="entry name" value="Flavodoxin/NO_synth"/>
</dbReference>
<gene>
    <name evidence="2" type="ORF">DESPIGER_1445</name>
</gene>
<dbReference type="GO" id="GO:0010181">
    <property type="term" value="F:FMN binding"/>
    <property type="evidence" value="ECO:0007669"/>
    <property type="project" value="InterPro"/>
</dbReference>
<dbReference type="RefSeq" id="WP_072334871.1">
    <property type="nucleotide sequence ID" value="NZ_DBGALU010000112.1"/>
</dbReference>
<dbReference type="KEGG" id="dpg:DESPIGER_1445"/>
<proteinExistence type="predicted"/>
<protein>
    <submittedName>
        <fullName evidence="2">Flavodoxin</fullName>
    </submittedName>
</protein>
<reference evidence="3" key="1">
    <citation type="submission" date="2016-10" db="EMBL/GenBank/DDBJ databases">
        <authorList>
            <person name="Wegmann U."/>
        </authorList>
    </citation>
    <scope>NUCLEOTIDE SEQUENCE [LARGE SCALE GENOMIC DNA]</scope>
</reference>
<dbReference type="AlphaFoldDB" id="A0A1K1LF22"/>
<evidence type="ECO:0000259" key="1">
    <source>
        <dbReference type="Pfam" id="PF12641"/>
    </source>
</evidence>
<evidence type="ECO:0000313" key="3">
    <source>
        <dbReference type="Proteomes" id="UP000186323"/>
    </source>
</evidence>
<dbReference type="InterPro" id="IPR029039">
    <property type="entry name" value="Flavoprotein-like_sf"/>
</dbReference>
<dbReference type="SUPFAM" id="SSF52218">
    <property type="entry name" value="Flavoproteins"/>
    <property type="match status" value="1"/>
</dbReference>
<name>A0A1K1LF22_9BACT</name>
<dbReference type="EMBL" id="LT630450">
    <property type="protein sequence ID" value="SFV73290.1"/>
    <property type="molecule type" value="Genomic_DNA"/>
</dbReference>
<feature type="domain" description="Flavodoxin-like" evidence="1">
    <location>
        <begin position="13"/>
        <end position="158"/>
    </location>
</feature>
<keyword evidence="3" id="KW-1185">Reference proteome</keyword>
<dbReference type="Pfam" id="PF12641">
    <property type="entry name" value="Flavodoxin_3"/>
    <property type="match status" value="1"/>
</dbReference>
<organism evidence="2 3">
    <name type="scientific">Desulfovibrio piger</name>
    <dbReference type="NCBI Taxonomy" id="901"/>
    <lineage>
        <taxon>Bacteria</taxon>
        <taxon>Pseudomonadati</taxon>
        <taxon>Thermodesulfobacteriota</taxon>
        <taxon>Desulfovibrionia</taxon>
        <taxon>Desulfovibrionales</taxon>
        <taxon>Desulfovibrionaceae</taxon>
        <taxon>Desulfovibrio</taxon>
    </lineage>
</organism>
<accession>A0A1K1LF22</accession>
<dbReference type="Proteomes" id="UP000186323">
    <property type="component" value="Chromosome I"/>
</dbReference>
<sequence length="199" mass="21192">MTDIHPHPVPPHILCSSITGNTRSLADALAGATGGPVFPAGHPPLLDHAGTLLLGFWVRRGLPDGRSLRLWQDIRGRRVFFFGTHGTRPGSEHSRHCLAAARRLLQDNGNEVLGGFLCQGRVNPQLVALAGKPGHHPMTPARAARLAEAARHPDGADRQALVRCWDCCRQGLPLPGADAAGELDGGHFFAWSAGTGRLS</sequence>
<dbReference type="OrthoDB" id="307208at2"/>